<dbReference type="InterPro" id="IPR029058">
    <property type="entry name" value="AB_hydrolase_fold"/>
</dbReference>
<dbReference type="EMBL" id="JEME01003260">
    <property type="protein sequence ID" value="KYG01589.1"/>
    <property type="molecule type" value="Genomic_DNA"/>
</dbReference>
<name>A0A150TA58_SORCE</name>
<proteinExistence type="predicted"/>
<protein>
    <submittedName>
        <fullName evidence="1">Uncharacterized protein</fullName>
    </submittedName>
</protein>
<sequence length="81" mass="8891">MCNSLDDPYGRAYAAVRSYLGARPVYDFLGAPEHLGLNSRPGGHGATEEDWNAIFDFANQVLPGKPGTRRFDVVPPREDTP</sequence>
<dbReference type="Proteomes" id="UP000075502">
    <property type="component" value="Unassembled WGS sequence"/>
</dbReference>
<gene>
    <name evidence="1" type="ORF">BE21_56430</name>
</gene>
<evidence type="ECO:0000313" key="1">
    <source>
        <dbReference type="EMBL" id="KYG01589.1"/>
    </source>
</evidence>
<comment type="caution">
    <text evidence="1">The sequence shown here is derived from an EMBL/GenBank/DDBJ whole genome shotgun (WGS) entry which is preliminary data.</text>
</comment>
<evidence type="ECO:0000313" key="2">
    <source>
        <dbReference type="Proteomes" id="UP000075502"/>
    </source>
</evidence>
<dbReference type="Gene3D" id="3.40.50.1820">
    <property type="entry name" value="alpha/beta hydrolase"/>
    <property type="match status" value="1"/>
</dbReference>
<accession>A0A150TA58</accession>
<dbReference type="AlphaFoldDB" id="A0A150TA58"/>
<reference evidence="1 2" key="1">
    <citation type="submission" date="2014-02" db="EMBL/GenBank/DDBJ databases">
        <title>The small core and large imbalanced accessory genome model reveals a collaborative survival strategy of Sorangium cellulosum strains in nature.</title>
        <authorList>
            <person name="Han K."/>
            <person name="Peng R."/>
            <person name="Blom J."/>
            <person name="Li Y.-Z."/>
        </authorList>
    </citation>
    <scope>NUCLEOTIDE SEQUENCE [LARGE SCALE GENOMIC DNA]</scope>
    <source>
        <strain evidence="1 2">So0007-03</strain>
    </source>
</reference>
<organism evidence="1 2">
    <name type="scientific">Sorangium cellulosum</name>
    <name type="common">Polyangium cellulosum</name>
    <dbReference type="NCBI Taxonomy" id="56"/>
    <lineage>
        <taxon>Bacteria</taxon>
        <taxon>Pseudomonadati</taxon>
        <taxon>Myxococcota</taxon>
        <taxon>Polyangia</taxon>
        <taxon>Polyangiales</taxon>
        <taxon>Polyangiaceae</taxon>
        <taxon>Sorangium</taxon>
    </lineage>
</organism>